<dbReference type="EMBL" id="ABLK01000002">
    <property type="protein sequence ID" value="EDT44089.1"/>
    <property type="molecule type" value="Genomic_DNA"/>
</dbReference>
<sequence>MRLAGFEREPQRLAFAQQVRLADHLGERLGPQRLGERPARLDLKQVGHEPSLQIRQWRPNGPPDPIL</sequence>
<evidence type="ECO:0000313" key="2">
    <source>
        <dbReference type="EMBL" id="EDT44089.1"/>
    </source>
</evidence>
<evidence type="ECO:0000313" key="3">
    <source>
        <dbReference type="Proteomes" id="UP000004814"/>
    </source>
</evidence>
<accession>B1SX31</accession>
<organism evidence="2 3">
    <name type="scientific">Burkholderia ambifaria MEX-5</name>
    <dbReference type="NCBI Taxonomy" id="396597"/>
    <lineage>
        <taxon>Bacteria</taxon>
        <taxon>Pseudomonadati</taxon>
        <taxon>Pseudomonadota</taxon>
        <taxon>Betaproteobacteria</taxon>
        <taxon>Burkholderiales</taxon>
        <taxon>Burkholderiaceae</taxon>
        <taxon>Burkholderia</taxon>
        <taxon>Burkholderia cepacia complex</taxon>
    </lineage>
</organism>
<feature type="region of interest" description="Disordered" evidence="1">
    <location>
        <begin position="48"/>
        <end position="67"/>
    </location>
</feature>
<dbReference type="AlphaFoldDB" id="B1SX31"/>
<comment type="caution">
    <text evidence="2">The sequence shown here is derived from an EMBL/GenBank/DDBJ whole genome shotgun (WGS) entry which is preliminary data.</text>
</comment>
<dbReference type="PATRIC" id="fig|396597.7.peg.8375"/>
<dbReference type="Proteomes" id="UP000004814">
    <property type="component" value="Unassembled WGS sequence"/>
</dbReference>
<reference evidence="2 3" key="1">
    <citation type="submission" date="2008-03" db="EMBL/GenBank/DDBJ databases">
        <title>Sequencing of the draft genome and assembly of Burkholderia ambifaria MEX-5.</title>
        <authorList>
            <consortium name="US DOE Joint Genome Institute (JGI-PGF)"/>
            <person name="Copeland A."/>
            <person name="Lucas S."/>
            <person name="Lapidus A."/>
            <person name="Glavina del Rio T."/>
            <person name="Dalin E."/>
            <person name="Tice H."/>
            <person name="Bruce D."/>
            <person name="Goodwin L."/>
            <person name="Pitluck S."/>
            <person name="Larimer F."/>
            <person name="Land M.L."/>
            <person name="Hauser L."/>
            <person name="Tiedje J."/>
            <person name="Richardson P."/>
        </authorList>
    </citation>
    <scope>NUCLEOTIDE SEQUENCE [LARGE SCALE GENOMIC DNA]</scope>
    <source>
        <strain evidence="2 3">MEX-5</strain>
    </source>
</reference>
<protein>
    <submittedName>
        <fullName evidence="2">Uncharacterized protein</fullName>
    </submittedName>
</protein>
<name>B1SX31_9BURK</name>
<proteinExistence type="predicted"/>
<evidence type="ECO:0000256" key="1">
    <source>
        <dbReference type="SAM" id="MobiDB-lite"/>
    </source>
</evidence>
<gene>
    <name evidence="2" type="ORF">BamMEX5DRAFT_0104</name>
</gene>
<dbReference type="RefSeq" id="WP_006756167.1">
    <property type="nucleotide sequence ID" value="NZ_ABLK01000002.1"/>
</dbReference>